<evidence type="ECO:0000256" key="2">
    <source>
        <dbReference type="ARBA" id="ARBA00009399"/>
    </source>
</evidence>
<dbReference type="GO" id="GO:0000271">
    <property type="term" value="P:polysaccharide biosynthetic process"/>
    <property type="evidence" value="ECO:0007669"/>
    <property type="project" value="InterPro"/>
</dbReference>
<dbReference type="PANTHER" id="PTHR38459">
    <property type="entry name" value="PROPHAGE BACTOPRENOL-LINKED GLUCOSE TRANSLOCASE HOMOLOG"/>
    <property type="match status" value="1"/>
</dbReference>
<evidence type="ECO:0000256" key="5">
    <source>
        <dbReference type="ARBA" id="ARBA00023136"/>
    </source>
</evidence>
<dbReference type="PANTHER" id="PTHR38459:SF1">
    <property type="entry name" value="PROPHAGE BACTOPRENOL-LINKED GLUCOSE TRANSLOCASE HOMOLOG"/>
    <property type="match status" value="1"/>
</dbReference>
<reference evidence="8 9" key="1">
    <citation type="submission" date="2015-04" db="EMBL/GenBank/DDBJ databases">
        <title>The draft genome sequence of Erythrobacter luteus KA37.</title>
        <authorList>
            <person name="Zhuang L."/>
            <person name="Liu Y."/>
            <person name="Shao Z."/>
        </authorList>
    </citation>
    <scope>NUCLEOTIDE SEQUENCE [LARGE SCALE GENOMIC DNA]</scope>
    <source>
        <strain evidence="8 9">KA37</strain>
    </source>
</reference>
<feature type="domain" description="GtrA/DPMS transmembrane" evidence="7">
    <location>
        <begin position="6"/>
        <end position="123"/>
    </location>
</feature>
<dbReference type="PATRIC" id="fig|1581420.6.peg.2619"/>
<dbReference type="STRING" id="1581420.AAW00_12820"/>
<evidence type="ECO:0000259" key="7">
    <source>
        <dbReference type="Pfam" id="PF04138"/>
    </source>
</evidence>
<keyword evidence="4 6" id="KW-1133">Transmembrane helix</keyword>
<name>A0A0G9MSM4_9SPHN</name>
<protein>
    <recommendedName>
        <fullName evidence="7">GtrA/DPMS transmembrane domain-containing protein</fullName>
    </recommendedName>
</protein>
<comment type="subcellular location">
    <subcellularLocation>
        <location evidence="1">Membrane</location>
        <topology evidence="1">Multi-pass membrane protein</topology>
    </subcellularLocation>
</comment>
<evidence type="ECO:0000256" key="6">
    <source>
        <dbReference type="SAM" id="Phobius"/>
    </source>
</evidence>
<comment type="similarity">
    <text evidence="2">Belongs to the GtrA family.</text>
</comment>
<dbReference type="RefSeq" id="WP_047004852.1">
    <property type="nucleotide sequence ID" value="NZ_LBHB01000004.1"/>
</dbReference>
<proteinExistence type="inferred from homology"/>
<dbReference type="OrthoDB" id="7619475at2"/>
<keyword evidence="3 6" id="KW-0812">Transmembrane</keyword>
<feature type="transmembrane region" description="Helical" evidence="6">
    <location>
        <begin position="72"/>
        <end position="93"/>
    </location>
</feature>
<accession>A0A0G9MSM4</accession>
<feature type="transmembrane region" description="Helical" evidence="6">
    <location>
        <begin position="99"/>
        <end position="117"/>
    </location>
</feature>
<dbReference type="EMBL" id="LBHB01000004">
    <property type="protein sequence ID" value="KLE32338.1"/>
    <property type="molecule type" value="Genomic_DNA"/>
</dbReference>
<dbReference type="Proteomes" id="UP000053464">
    <property type="component" value="Unassembled WGS sequence"/>
</dbReference>
<dbReference type="InterPro" id="IPR051401">
    <property type="entry name" value="GtrA_CellWall_Glycosyl"/>
</dbReference>
<organism evidence="8 9">
    <name type="scientific">Aurantiacibacter luteus</name>
    <dbReference type="NCBI Taxonomy" id="1581420"/>
    <lineage>
        <taxon>Bacteria</taxon>
        <taxon>Pseudomonadati</taxon>
        <taxon>Pseudomonadota</taxon>
        <taxon>Alphaproteobacteria</taxon>
        <taxon>Sphingomonadales</taxon>
        <taxon>Erythrobacteraceae</taxon>
        <taxon>Aurantiacibacter</taxon>
    </lineage>
</organism>
<evidence type="ECO:0000256" key="3">
    <source>
        <dbReference type="ARBA" id="ARBA00022692"/>
    </source>
</evidence>
<keyword evidence="5 6" id="KW-0472">Membrane</keyword>
<dbReference type="InterPro" id="IPR007267">
    <property type="entry name" value="GtrA_DPMS_TM"/>
</dbReference>
<sequence>MIEAARFFVVASIGLTLDLAVAWCAARLLGTPLWLAAVAGFAIAATMNYAAHELWTFRKGARRLSRGRALRYAASLMVTLSARVVTVATLAALVSNKHALPVLLAGAGVSFFVNYATSKRFVFRLDDNTKKAVR</sequence>
<dbReference type="Pfam" id="PF04138">
    <property type="entry name" value="GtrA_DPMS_TM"/>
    <property type="match status" value="1"/>
</dbReference>
<evidence type="ECO:0000256" key="1">
    <source>
        <dbReference type="ARBA" id="ARBA00004141"/>
    </source>
</evidence>
<evidence type="ECO:0000313" key="9">
    <source>
        <dbReference type="Proteomes" id="UP000053464"/>
    </source>
</evidence>
<comment type="caution">
    <text evidence="8">The sequence shown here is derived from an EMBL/GenBank/DDBJ whole genome shotgun (WGS) entry which is preliminary data.</text>
</comment>
<evidence type="ECO:0000313" key="8">
    <source>
        <dbReference type="EMBL" id="KLE32338.1"/>
    </source>
</evidence>
<dbReference type="AlphaFoldDB" id="A0A0G9MSM4"/>
<feature type="transmembrane region" description="Helical" evidence="6">
    <location>
        <begin position="32"/>
        <end position="51"/>
    </location>
</feature>
<gene>
    <name evidence="8" type="ORF">AAW00_12820</name>
</gene>
<evidence type="ECO:0000256" key="4">
    <source>
        <dbReference type="ARBA" id="ARBA00022989"/>
    </source>
</evidence>
<keyword evidence="9" id="KW-1185">Reference proteome</keyword>
<dbReference type="GO" id="GO:0005886">
    <property type="term" value="C:plasma membrane"/>
    <property type="evidence" value="ECO:0007669"/>
    <property type="project" value="TreeGrafter"/>
</dbReference>